<protein>
    <submittedName>
        <fullName evidence="2">Uncharacterized protein</fullName>
    </submittedName>
</protein>
<name>A0A8S1GNV4_9PELO</name>
<keyword evidence="1" id="KW-0472">Membrane</keyword>
<proteinExistence type="predicted"/>
<sequence>MGQDSEPTKSLRRNPGGSFVRWVNVDMNEDPPNFSSPNERHVELLLLHESYRTHEDGKACTSIRDAVANDPYSYCGRRLHVALLTKMISIAVLPYYLFIVIFISFCGNATCVMICINIYRLWRLQRSKKMCLIPFLILQVVFFAYDLVLVALFLFAVIHPNCFLSSLIHSPLVDVPVNADHALLCGCLLLVLLLAPLIWTTHVVYIDFLFISQIDEALHLLKEANQKISQDEMSPSRMNF</sequence>
<organism evidence="2 3">
    <name type="scientific">Caenorhabditis auriculariae</name>
    <dbReference type="NCBI Taxonomy" id="2777116"/>
    <lineage>
        <taxon>Eukaryota</taxon>
        <taxon>Metazoa</taxon>
        <taxon>Ecdysozoa</taxon>
        <taxon>Nematoda</taxon>
        <taxon>Chromadorea</taxon>
        <taxon>Rhabditida</taxon>
        <taxon>Rhabditina</taxon>
        <taxon>Rhabditomorpha</taxon>
        <taxon>Rhabditoidea</taxon>
        <taxon>Rhabditidae</taxon>
        <taxon>Peloderinae</taxon>
        <taxon>Caenorhabditis</taxon>
    </lineage>
</organism>
<accession>A0A8S1GNV4</accession>
<dbReference type="EMBL" id="CAJGYM010000002">
    <property type="protein sequence ID" value="CAD6185317.1"/>
    <property type="molecule type" value="Genomic_DNA"/>
</dbReference>
<dbReference type="Proteomes" id="UP000835052">
    <property type="component" value="Unassembled WGS sequence"/>
</dbReference>
<comment type="caution">
    <text evidence="2">The sequence shown here is derived from an EMBL/GenBank/DDBJ whole genome shotgun (WGS) entry which is preliminary data.</text>
</comment>
<keyword evidence="3" id="KW-1185">Reference proteome</keyword>
<keyword evidence="1" id="KW-0812">Transmembrane</keyword>
<evidence type="ECO:0000256" key="1">
    <source>
        <dbReference type="SAM" id="Phobius"/>
    </source>
</evidence>
<keyword evidence="1" id="KW-1133">Transmembrane helix</keyword>
<feature type="transmembrane region" description="Helical" evidence="1">
    <location>
        <begin position="179"/>
        <end position="199"/>
    </location>
</feature>
<evidence type="ECO:0000313" key="2">
    <source>
        <dbReference type="EMBL" id="CAD6185317.1"/>
    </source>
</evidence>
<feature type="transmembrane region" description="Helical" evidence="1">
    <location>
        <begin position="95"/>
        <end position="119"/>
    </location>
</feature>
<dbReference type="AlphaFoldDB" id="A0A8S1GNV4"/>
<evidence type="ECO:0000313" key="3">
    <source>
        <dbReference type="Proteomes" id="UP000835052"/>
    </source>
</evidence>
<reference evidence="2" key="1">
    <citation type="submission" date="2020-10" db="EMBL/GenBank/DDBJ databases">
        <authorList>
            <person name="Kikuchi T."/>
        </authorList>
    </citation>
    <scope>NUCLEOTIDE SEQUENCE</scope>
    <source>
        <strain evidence="2">NKZ352</strain>
    </source>
</reference>
<dbReference type="OrthoDB" id="5874973at2759"/>
<gene>
    <name evidence="2" type="ORF">CAUJ_LOCUS1236</name>
</gene>
<feature type="transmembrane region" description="Helical" evidence="1">
    <location>
        <begin position="131"/>
        <end position="159"/>
    </location>
</feature>